<keyword evidence="16" id="KW-0406">Ion transport</keyword>
<dbReference type="Pfam" id="PF08022">
    <property type="entry name" value="FAD_binding_8"/>
    <property type="match status" value="1"/>
</dbReference>
<dbReference type="KEGG" id="erc:Ecym_8070"/>
<dbReference type="OrthoDB" id="167398at2759"/>
<dbReference type="GeneID" id="11469849"/>
<dbReference type="InterPro" id="IPR013121">
    <property type="entry name" value="Fe_red_NAD-bd_6"/>
</dbReference>
<feature type="chain" id="PRO_5003510639" description="ferric-chelate reductase (NADPH)" evidence="20">
    <location>
        <begin position="19"/>
        <end position="689"/>
    </location>
</feature>
<evidence type="ECO:0000256" key="15">
    <source>
        <dbReference type="ARBA" id="ARBA00023004"/>
    </source>
</evidence>
<dbReference type="InterPro" id="IPR013130">
    <property type="entry name" value="Fe3_Rdtase_TM_dom"/>
</dbReference>
<evidence type="ECO:0000256" key="2">
    <source>
        <dbReference type="ARBA" id="ARBA00004651"/>
    </source>
</evidence>
<dbReference type="SFLD" id="SFLDS00052">
    <property type="entry name" value="Ferric_Reductase_Domain"/>
    <property type="match status" value="1"/>
</dbReference>
<dbReference type="InterPro" id="IPR017927">
    <property type="entry name" value="FAD-bd_FR_type"/>
</dbReference>
<keyword evidence="14" id="KW-0560">Oxidoreductase</keyword>
<evidence type="ECO:0000256" key="3">
    <source>
        <dbReference type="ARBA" id="ARBA00006278"/>
    </source>
</evidence>
<dbReference type="PANTHER" id="PTHR32361:SF25">
    <property type="entry name" value="FERRIC_CUPRIC REDUCTASE TRANSMEMBRANE COMPONENT 1"/>
    <property type="match status" value="1"/>
</dbReference>
<feature type="domain" description="FAD-binding FR-type" evidence="21">
    <location>
        <begin position="414"/>
        <end position="528"/>
    </location>
</feature>
<feature type="transmembrane region" description="Helical" evidence="19">
    <location>
        <begin position="336"/>
        <end position="357"/>
    </location>
</feature>
<dbReference type="RefSeq" id="XP_003648183.1">
    <property type="nucleotide sequence ID" value="XM_003648135.1"/>
</dbReference>
<comment type="subcellular location">
    <subcellularLocation>
        <location evidence="2">Cell membrane</location>
        <topology evidence="2">Multi-pass membrane protein</topology>
    </subcellularLocation>
</comment>
<evidence type="ECO:0000259" key="21">
    <source>
        <dbReference type="PROSITE" id="PS51384"/>
    </source>
</evidence>
<accession>G8JWZ2</accession>
<keyword evidence="7" id="KW-0479">Metal-binding</keyword>
<dbReference type="GO" id="GO:0052851">
    <property type="term" value="F:ferric-chelate reductase (NADPH) activity"/>
    <property type="evidence" value="ECO:0007669"/>
    <property type="project" value="UniProtKB-EC"/>
</dbReference>
<feature type="transmembrane region" description="Helical" evidence="19">
    <location>
        <begin position="265"/>
        <end position="284"/>
    </location>
</feature>
<evidence type="ECO:0000256" key="17">
    <source>
        <dbReference type="ARBA" id="ARBA00023136"/>
    </source>
</evidence>
<evidence type="ECO:0000313" key="22">
    <source>
        <dbReference type="EMBL" id="AET41366.1"/>
    </source>
</evidence>
<dbReference type="GO" id="GO:0015677">
    <property type="term" value="P:copper ion import"/>
    <property type="evidence" value="ECO:0007669"/>
    <property type="project" value="EnsemblFungi"/>
</dbReference>
<evidence type="ECO:0000256" key="14">
    <source>
        <dbReference type="ARBA" id="ARBA00023002"/>
    </source>
</evidence>
<keyword evidence="7" id="KW-0349">Heme</keyword>
<organism evidence="22 23">
    <name type="scientific">Eremothecium cymbalariae (strain CBS 270.75 / DBVPG 7215 / KCTC 17166 / NRRL Y-17582)</name>
    <name type="common">Yeast</name>
    <dbReference type="NCBI Taxonomy" id="931890"/>
    <lineage>
        <taxon>Eukaryota</taxon>
        <taxon>Fungi</taxon>
        <taxon>Dikarya</taxon>
        <taxon>Ascomycota</taxon>
        <taxon>Saccharomycotina</taxon>
        <taxon>Saccharomycetes</taxon>
        <taxon>Saccharomycetales</taxon>
        <taxon>Saccharomycetaceae</taxon>
        <taxon>Eremothecium</taxon>
    </lineage>
</organism>
<reference evidence="23" key="1">
    <citation type="journal article" date="2012" name="G3 (Bethesda)">
        <title>Pichia sorbitophila, an interspecies yeast hybrid reveals early steps of genome resolution following polyploidization.</title>
        <authorList>
            <person name="Leh Louis V."/>
            <person name="Despons L."/>
            <person name="Friedrich A."/>
            <person name="Martin T."/>
            <person name="Durrens P."/>
            <person name="Casaregola S."/>
            <person name="Neuveglise C."/>
            <person name="Fairhead C."/>
            <person name="Marck C."/>
            <person name="Cruz J.A."/>
            <person name="Straub M.L."/>
            <person name="Kugler V."/>
            <person name="Sacerdot C."/>
            <person name="Uzunov Z."/>
            <person name="Thierry A."/>
            <person name="Weiss S."/>
            <person name="Bleykasten C."/>
            <person name="De Montigny J."/>
            <person name="Jacques N."/>
            <person name="Jung P."/>
            <person name="Lemaire M."/>
            <person name="Mallet S."/>
            <person name="Morel G."/>
            <person name="Richard G.F."/>
            <person name="Sarkar A."/>
            <person name="Savel G."/>
            <person name="Schacherer J."/>
            <person name="Seret M.L."/>
            <person name="Talla E."/>
            <person name="Samson G."/>
            <person name="Jubin C."/>
            <person name="Poulain J."/>
            <person name="Vacherie B."/>
            <person name="Barbe V."/>
            <person name="Pelletier E."/>
            <person name="Sherman D.J."/>
            <person name="Westhof E."/>
            <person name="Weissenbach J."/>
            <person name="Baret P.V."/>
            <person name="Wincker P."/>
            <person name="Gaillardin C."/>
            <person name="Dujon B."/>
            <person name="Souciet J.L."/>
        </authorList>
    </citation>
    <scope>NUCLEOTIDE SEQUENCE [LARGE SCALE GENOMIC DNA]</scope>
    <source>
        <strain evidence="23">CBS 270.75 / DBVPG 7215 / KCTC 17166 / NRRL Y-17582</strain>
    </source>
</reference>
<feature type="transmembrane region" description="Helical" evidence="19">
    <location>
        <begin position="155"/>
        <end position="177"/>
    </location>
</feature>
<dbReference type="CDD" id="cd06186">
    <property type="entry name" value="NOX_Duox_like_FAD_NADP"/>
    <property type="match status" value="1"/>
</dbReference>
<feature type="transmembrane region" description="Helical" evidence="19">
    <location>
        <begin position="223"/>
        <end position="245"/>
    </location>
</feature>
<evidence type="ECO:0000313" key="23">
    <source>
        <dbReference type="Proteomes" id="UP000006790"/>
    </source>
</evidence>
<evidence type="ECO:0000256" key="18">
    <source>
        <dbReference type="ARBA" id="ARBA00048483"/>
    </source>
</evidence>
<evidence type="ECO:0000256" key="12">
    <source>
        <dbReference type="ARBA" id="ARBA00022982"/>
    </source>
</evidence>
<keyword evidence="13 19" id="KW-1133">Transmembrane helix</keyword>
<evidence type="ECO:0000256" key="20">
    <source>
        <dbReference type="SAM" id="SignalP"/>
    </source>
</evidence>
<keyword evidence="6" id="KW-1003">Cell membrane</keyword>
<dbReference type="InterPro" id="IPR051410">
    <property type="entry name" value="Ferric/Cupric_Reductase"/>
</dbReference>
<dbReference type="SFLD" id="SFLDG01168">
    <property type="entry name" value="Ferric_reductase_subgroup_(FRE"/>
    <property type="match status" value="1"/>
</dbReference>
<dbReference type="InParanoid" id="G8JWZ2"/>
<protein>
    <recommendedName>
        <fullName evidence="4">ferric-chelate reductase (NADPH)</fullName>
        <ecNumber evidence="4">1.16.1.9</ecNumber>
    </recommendedName>
</protein>
<evidence type="ECO:0000256" key="8">
    <source>
        <dbReference type="ARBA" id="ARBA00022630"/>
    </source>
</evidence>
<comment type="similarity">
    <text evidence="3">Belongs to the ferric reductase (FRE) family.</text>
</comment>
<keyword evidence="12" id="KW-0249">Electron transport</keyword>
<evidence type="ECO:0000256" key="16">
    <source>
        <dbReference type="ARBA" id="ARBA00023065"/>
    </source>
</evidence>
<dbReference type="PANTHER" id="PTHR32361">
    <property type="entry name" value="FERRIC/CUPRIC REDUCTASE TRANSMEMBRANE COMPONENT"/>
    <property type="match status" value="1"/>
</dbReference>
<evidence type="ECO:0000256" key="13">
    <source>
        <dbReference type="ARBA" id="ARBA00022989"/>
    </source>
</evidence>
<dbReference type="GO" id="GO:0006879">
    <property type="term" value="P:intracellular iron ion homeostasis"/>
    <property type="evidence" value="ECO:0007669"/>
    <property type="project" value="TreeGrafter"/>
</dbReference>
<dbReference type="EC" id="1.16.1.9" evidence="4"/>
<evidence type="ECO:0000256" key="1">
    <source>
        <dbReference type="ARBA" id="ARBA00001974"/>
    </source>
</evidence>
<comment type="cofactor">
    <cofactor evidence="1">
        <name>FAD</name>
        <dbReference type="ChEBI" id="CHEBI:57692"/>
    </cofactor>
</comment>
<keyword evidence="15" id="KW-0408">Iron</keyword>
<keyword evidence="5" id="KW-0813">Transport</keyword>
<gene>
    <name evidence="22" type="ordered locus">Ecym_8070</name>
</gene>
<feature type="transmembrane region" description="Helical" evidence="19">
    <location>
        <begin position="369"/>
        <end position="388"/>
    </location>
</feature>
<evidence type="ECO:0000256" key="6">
    <source>
        <dbReference type="ARBA" id="ARBA00022475"/>
    </source>
</evidence>
<sequence length="689" mass="80017">MRLSNLSYALLGATLVESLVIVDSSLATACIYYHKTFDWGCNSHSNGMKAYRCRCLNRNWVGTVTNCIISNSNSTKTIDHALKHVVRRCFEMGDVIYTLEDMYQAYEQSVGSLRDPTPFDLDNPVNTTLAVDHKEFDWYYIKFKEFTSSVVTSQWFGWGLVFYWCAVLVIATLFNFLHRFLRWSPLRTNWMKKHIILPSVYKDYHERTYLFAKLFPLDFPTRLQWLVVAGFIIQTVISCCVGYNVTLPHPYTNSQWFMDLDLVSYRVDLMSFSLFPVIYFFGIRNNPFIPLTGMAYATFSFYHKWCSYVCCMLAFIHSVIWTVYACSAEGGGYTKFLATYWNWGIVGTTLIVLLVFHSDKIIRRLTYEFFLFLHKVFNILFIVAMYYHVRTLGWLNWVWSMVFIVSFDRCARISRILLCGGVQTANLSEVGGGVIKMTIKRPKYFKYYPGSFVYVYFLSSKDQWIYPFQSHPFTVISASEFGKDKLYLYFKAQKGITQRLLERILISEKDQINYNLLLEGPYGNSIPNLTSSDRRYVGISAGLGVTAVYPHFAKLLKHESQLNHSFYWIINDVSCLTWFAEELKYLELRNCDVHIICTKSQEFLEETSSLDISAQKCLDSFSIEWISNRPDLNSFVGQEIDVSSKRSQDLTFISCGPSLFNDHLRHAARCGISKSLKIDVDLQEESFTW</sequence>
<dbReference type="Proteomes" id="UP000006790">
    <property type="component" value="Chromosome 8"/>
</dbReference>
<dbReference type="PROSITE" id="PS51384">
    <property type="entry name" value="FAD_FR"/>
    <property type="match status" value="1"/>
</dbReference>
<dbReference type="EMBL" id="CP002504">
    <property type="protein sequence ID" value="AET41366.1"/>
    <property type="molecule type" value="Genomic_DNA"/>
</dbReference>
<proteinExistence type="inferred from homology"/>
<keyword evidence="11" id="KW-0521">NADP</keyword>
<dbReference type="InterPro" id="IPR017938">
    <property type="entry name" value="Riboflavin_synthase-like_b-brl"/>
</dbReference>
<dbReference type="InterPro" id="IPR013112">
    <property type="entry name" value="FAD-bd_8"/>
</dbReference>
<dbReference type="FunCoup" id="G8JWZ2">
    <property type="interactions" value="446"/>
</dbReference>
<evidence type="ECO:0000256" key="19">
    <source>
        <dbReference type="SAM" id="Phobius"/>
    </source>
</evidence>
<evidence type="ECO:0000256" key="11">
    <source>
        <dbReference type="ARBA" id="ARBA00022857"/>
    </source>
</evidence>
<dbReference type="OMA" id="WGLVFYW"/>
<dbReference type="GO" id="GO:0005886">
    <property type="term" value="C:plasma membrane"/>
    <property type="evidence" value="ECO:0007669"/>
    <property type="project" value="UniProtKB-SubCell"/>
</dbReference>
<evidence type="ECO:0000256" key="10">
    <source>
        <dbReference type="ARBA" id="ARBA00022827"/>
    </source>
</evidence>
<evidence type="ECO:0000256" key="7">
    <source>
        <dbReference type="ARBA" id="ARBA00022617"/>
    </source>
</evidence>
<feature type="transmembrane region" description="Helical" evidence="19">
    <location>
        <begin position="305"/>
        <end position="324"/>
    </location>
</feature>
<dbReference type="SUPFAM" id="SSF52343">
    <property type="entry name" value="Ferredoxin reductase-like, C-terminal NADP-linked domain"/>
    <property type="match status" value="1"/>
</dbReference>
<keyword evidence="23" id="KW-1185">Reference proteome</keyword>
<dbReference type="AlphaFoldDB" id="G8JWZ2"/>
<dbReference type="eggNOG" id="KOG0039">
    <property type="taxonomic scope" value="Eukaryota"/>
</dbReference>
<comment type="catalytic activity">
    <reaction evidence="18">
        <text>2 a Fe(II)-siderophore + NADP(+) + H(+) = 2 a Fe(III)-siderophore + NADPH</text>
        <dbReference type="Rhea" id="RHEA:28795"/>
        <dbReference type="Rhea" id="RHEA-COMP:11342"/>
        <dbReference type="Rhea" id="RHEA-COMP:11344"/>
        <dbReference type="ChEBI" id="CHEBI:15378"/>
        <dbReference type="ChEBI" id="CHEBI:29033"/>
        <dbReference type="ChEBI" id="CHEBI:29034"/>
        <dbReference type="ChEBI" id="CHEBI:57783"/>
        <dbReference type="ChEBI" id="CHEBI:58349"/>
        <dbReference type="EC" id="1.16.1.9"/>
    </reaction>
</comment>
<evidence type="ECO:0000256" key="5">
    <source>
        <dbReference type="ARBA" id="ARBA00022448"/>
    </source>
</evidence>
<keyword evidence="17 19" id="KW-0472">Membrane</keyword>
<keyword evidence="9 19" id="KW-0812">Transmembrane</keyword>
<feature type="signal peptide" evidence="20">
    <location>
        <begin position="1"/>
        <end position="18"/>
    </location>
</feature>
<keyword evidence="10" id="KW-0274">FAD</keyword>
<dbReference type="Pfam" id="PF08030">
    <property type="entry name" value="NAD_binding_6"/>
    <property type="match status" value="1"/>
</dbReference>
<dbReference type="InterPro" id="IPR039261">
    <property type="entry name" value="FNR_nucleotide-bd"/>
</dbReference>
<dbReference type="GO" id="GO:0006826">
    <property type="term" value="P:iron ion transport"/>
    <property type="evidence" value="ECO:0007669"/>
    <property type="project" value="EnsemblFungi"/>
</dbReference>
<dbReference type="Pfam" id="PF01794">
    <property type="entry name" value="Ferric_reduct"/>
    <property type="match status" value="1"/>
</dbReference>
<dbReference type="SUPFAM" id="SSF63380">
    <property type="entry name" value="Riboflavin synthase domain-like"/>
    <property type="match status" value="1"/>
</dbReference>
<dbReference type="HOGENOM" id="CLU_010365_4_0_1"/>
<name>G8JWZ2_ERECY</name>
<keyword evidence="8" id="KW-0285">Flavoprotein</keyword>
<evidence type="ECO:0000256" key="9">
    <source>
        <dbReference type="ARBA" id="ARBA00022692"/>
    </source>
</evidence>
<dbReference type="Gene3D" id="3.40.50.80">
    <property type="entry name" value="Nucleotide-binding domain of ferredoxin-NADP reductase (FNR) module"/>
    <property type="match status" value="1"/>
</dbReference>
<evidence type="ECO:0000256" key="4">
    <source>
        <dbReference type="ARBA" id="ARBA00012668"/>
    </source>
</evidence>
<keyword evidence="20" id="KW-0732">Signal</keyword>